<sequence>MRAITQNTVGGPEVLEIAEQPAPQPKPGEVLIRIKAAGVNPVDAAVRGGFYPLLGEPPFVLGWDLSGTVEAVGIGTNGFAPGDEVFGMPRFPAQAGTYAELAAAPASEIARKPDALGHEAAAALPLAGLTAWQGLVTAGKLKADDRVLIQAAAGGVGHLAVQIAKARGAYVIATASPGKVDFVRSLGADEVIDYTSGDFVAKAGPVDLVFEALGGDHPEKSLNALKDGGTLVVLLGLSDKAAAEAASRGIRVERISVRPDGEGLKALAKLTETGKLKVHVARSFPLDQAGAAHAFLATKPKGKVVLAL</sequence>
<dbReference type="CDD" id="cd05289">
    <property type="entry name" value="MDR_like_2"/>
    <property type="match status" value="1"/>
</dbReference>
<dbReference type="Gene3D" id="3.90.180.10">
    <property type="entry name" value="Medium-chain alcohol dehydrogenases, catalytic domain"/>
    <property type="match status" value="1"/>
</dbReference>
<dbReference type="SUPFAM" id="SSF50129">
    <property type="entry name" value="GroES-like"/>
    <property type="match status" value="1"/>
</dbReference>
<accession>A0A380WIE8</accession>
<dbReference type="GO" id="GO:0003960">
    <property type="term" value="F:quinone reductase (NADPH) activity"/>
    <property type="evidence" value="ECO:0007669"/>
    <property type="project" value="UniProtKB-EC"/>
</dbReference>
<evidence type="ECO:0000313" key="3">
    <source>
        <dbReference type="EMBL" id="SUU88779.1"/>
    </source>
</evidence>
<gene>
    <name evidence="3" type="primary">qorA_2</name>
    <name evidence="3" type="ORF">NCTC10684_02008</name>
</gene>
<organism evidence="3 4">
    <name type="scientific">Aminobacter aminovorans</name>
    <name type="common">Chelatobacter heintzii</name>
    <dbReference type="NCBI Taxonomy" id="83263"/>
    <lineage>
        <taxon>Bacteria</taxon>
        <taxon>Pseudomonadati</taxon>
        <taxon>Pseudomonadota</taxon>
        <taxon>Alphaproteobacteria</taxon>
        <taxon>Hyphomicrobiales</taxon>
        <taxon>Phyllobacteriaceae</taxon>
        <taxon>Aminobacter</taxon>
    </lineage>
</organism>
<dbReference type="InterPro" id="IPR020843">
    <property type="entry name" value="ER"/>
</dbReference>
<evidence type="ECO:0000256" key="1">
    <source>
        <dbReference type="ARBA" id="ARBA00023002"/>
    </source>
</evidence>
<dbReference type="InterPro" id="IPR050700">
    <property type="entry name" value="YIM1/Zinc_Alcohol_DH_Fams"/>
</dbReference>
<dbReference type="Pfam" id="PF13602">
    <property type="entry name" value="ADH_zinc_N_2"/>
    <property type="match status" value="1"/>
</dbReference>
<name>A0A380WIE8_AMIAI</name>
<feature type="domain" description="Enoyl reductase (ER)" evidence="2">
    <location>
        <begin position="10"/>
        <end position="306"/>
    </location>
</feature>
<dbReference type="InterPro" id="IPR013154">
    <property type="entry name" value="ADH-like_N"/>
</dbReference>
<dbReference type="InterPro" id="IPR036291">
    <property type="entry name" value="NAD(P)-bd_dom_sf"/>
</dbReference>
<dbReference type="EMBL" id="UFSM01000001">
    <property type="protein sequence ID" value="SUU88779.1"/>
    <property type="molecule type" value="Genomic_DNA"/>
</dbReference>
<keyword evidence="1 3" id="KW-0560">Oxidoreductase</keyword>
<dbReference type="RefSeq" id="WP_115731063.1">
    <property type="nucleotide sequence ID" value="NZ_BAAAVY010000019.1"/>
</dbReference>
<reference evidence="3 4" key="1">
    <citation type="submission" date="2018-06" db="EMBL/GenBank/DDBJ databases">
        <authorList>
            <consortium name="Pathogen Informatics"/>
            <person name="Doyle S."/>
        </authorList>
    </citation>
    <scope>NUCLEOTIDE SEQUENCE [LARGE SCALE GENOMIC DNA]</scope>
    <source>
        <strain evidence="3 4">NCTC10684</strain>
    </source>
</reference>
<evidence type="ECO:0000259" key="2">
    <source>
        <dbReference type="SMART" id="SM00829"/>
    </source>
</evidence>
<dbReference type="GO" id="GO:0008270">
    <property type="term" value="F:zinc ion binding"/>
    <property type="evidence" value="ECO:0007669"/>
    <property type="project" value="InterPro"/>
</dbReference>
<dbReference type="Pfam" id="PF08240">
    <property type="entry name" value="ADH_N"/>
    <property type="match status" value="1"/>
</dbReference>
<dbReference type="OrthoDB" id="9792321at2"/>
<dbReference type="PANTHER" id="PTHR11695">
    <property type="entry name" value="ALCOHOL DEHYDROGENASE RELATED"/>
    <property type="match status" value="1"/>
</dbReference>
<protein>
    <submittedName>
        <fullName evidence="3">Quinone oxidoreductase 1</fullName>
        <ecNumber evidence="3">1.6.5.5</ecNumber>
    </submittedName>
</protein>
<evidence type="ECO:0000313" key="4">
    <source>
        <dbReference type="Proteomes" id="UP000254701"/>
    </source>
</evidence>
<dbReference type="InterPro" id="IPR002364">
    <property type="entry name" value="Quin_OxRdtase/zeta-crystal_CS"/>
</dbReference>
<dbReference type="Proteomes" id="UP000254701">
    <property type="component" value="Unassembled WGS sequence"/>
</dbReference>
<dbReference type="Gene3D" id="3.40.50.720">
    <property type="entry name" value="NAD(P)-binding Rossmann-like Domain"/>
    <property type="match status" value="1"/>
</dbReference>
<dbReference type="AlphaFoldDB" id="A0A380WIE8"/>
<dbReference type="EC" id="1.6.5.5" evidence="3"/>
<proteinExistence type="predicted"/>
<dbReference type="PANTHER" id="PTHR11695:SF294">
    <property type="entry name" value="RETICULON-4-INTERACTING PROTEIN 1, MITOCHONDRIAL"/>
    <property type="match status" value="1"/>
</dbReference>
<dbReference type="PROSITE" id="PS01162">
    <property type="entry name" value="QOR_ZETA_CRYSTAL"/>
    <property type="match status" value="1"/>
</dbReference>
<dbReference type="SMART" id="SM00829">
    <property type="entry name" value="PKS_ER"/>
    <property type="match status" value="1"/>
</dbReference>
<dbReference type="SUPFAM" id="SSF51735">
    <property type="entry name" value="NAD(P)-binding Rossmann-fold domains"/>
    <property type="match status" value="1"/>
</dbReference>
<dbReference type="InterPro" id="IPR011032">
    <property type="entry name" value="GroES-like_sf"/>
</dbReference>